<reference evidence="7" key="1">
    <citation type="journal article" date="2019" name="Int. J. Syst. Evol. Microbiol.">
        <title>The Global Catalogue of Microorganisms (GCM) 10K type strain sequencing project: providing services to taxonomists for standard genome sequencing and annotation.</title>
        <authorList>
            <consortium name="The Broad Institute Genomics Platform"/>
            <consortium name="The Broad Institute Genome Sequencing Center for Infectious Disease"/>
            <person name="Wu L."/>
            <person name="Ma J."/>
        </authorList>
    </citation>
    <scope>NUCLEOTIDE SEQUENCE [LARGE SCALE GENOMIC DNA]</scope>
    <source>
        <strain evidence="7">CCM 8930</strain>
    </source>
</reference>
<organism evidence="6 7">
    <name type="scientific">Lactiplantibacillus nangangensis</name>
    <dbReference type="NCBI Taxonomy" id="2559917"/>
    <lineage>
        <taxon>Bacteria</taxon>
        <taxon>Bacillati</taxon>
        <taxon>Bacillota</taxon>
        <taxon>Bacilli</taxon>
        <taxon>Lactobacillales</taxon>
        <taxon>Lactobacillaceae</taxon>
        <taxon>Lactiplantibacillus</taxon>
    </lineage>
</organism>
<feature type="domain" description="MucBP" evidence="5">
    <location>
        <begin position="850"/>
        <end position="911"/>
    </location>
</feature>
<evidence type="ECO:0000259" key="5">
    <source>
        <dbReference type="Pfam" id="PF06458"/>
    </source>
</evidence>
<evidence type="ECO:0000256" key="4">
    <source>
        <dbReference type="SAM" id="Phobius"/>
    </source>
</evidence>
<dbReference type="Pfam" id="PF19258">
    <property type="entry name" value="KxYKxGKxW_sig"/>
    <property type="match status" value="1"/>
</dbReference>
<keyword evidence="1" id="KW-0732">Signal</keyword>
<feature type="domain" description="MucBP" evidence="5">
    <location>
        <begin position="706"/>
        <end position="767"/>
    </location>
</feature>
<dbReference type="InterPro" id="IPR022263">
    <property type="entry name" value="KxYKxGKxW"/>
</dbReference>
<feature type="region of interest" description="Disordered" evidence="3">
    <location>
        <begin position="194"/>
        <end position="213"/>
    </location>
</feature>
<evidence type="ECO:0000256" key="2">
    <source>
        <dbReference type="ARBA" id="ARBA00022737"/>
    </source>
</evidence>
<evidence type="ECO:0000313" key="6">
    <source>
        <dbReference type="EMBL" id="MFC6202930.1"/>
    </source>
</evidence>
<evidence type="ECO:0000256" key="3">
    <source>
        <dbReference type="SAM" id="MobiDB-lite"/>
    </source>
</evidence>
<dbReference type="InterPro" id="IPR032675">
    <property type="entry name" value="LRR_dom_sf"/>
</dbReference>
<feature type="domain" description="MucBP" evidence="5">
    <location>
        <begin position="488"/>
        <end position="556"/>
    </location>
</feature>
<feature type="compositionally biased region" description="Low complexity" evidence="3">
    <location>
        <begin position="199"/>
        <end position="213"/>
    </location>
</feature>
<proteinExistence type="predicted"/>
<feature type="compositionally biased region" description="Basic and acidic residues" evidence="3">
    <location>
        <begin position="73"/>
        <end position="84"/>
    </location>
</feature>
<gene>
    <name evidence="6" type="ORF">ACFP1L_13740</name>
</gene>
<keyword evidence="4" id="KW-0472">Membrane</keyword>
<keyword evidence="7" id="KW-1185">Reference proteome</keyword>
<dbReference type="NCBIfam" id="TIGR03715">
    <property type="entry name" value="KxYKxGKxW"/>
    <property type="match status" value="1"/>
</dbReference>
<name>A0ABW1SMM5_9LACO</name>
<dbReference type="PROSITE" id="PS51450">
    <property type="entry name" value="LRR"/>
    <property type="match status" value="2"/>
</dbReference>
<feature type="compositionally biased region" description="Polar residues" evidence="3">
    <location>
        <begin position="139"/>
        <end position="151"/>
    </location>
</feature>
<keyword evidence="4" id="KW-1133">Transmembrane helix</keyword>
<dbReference type="NCBIfam" id="TIGR01167">
    <property type="entry name" value="LPXTG_anchor"/>
    <property type="match status" value="1"/>
</dbReference>
<dbReference type="Pfam" id="PF06458">
    <property type="entry name" value="MucBP"/>
    <property type="match status" value="6"/>
</dbReference>
<feature type="domain" description="MucBP" evidence="5">
    <location>
        <begin position="779"/>
        <end position="841"/>
    </location>
</feature>
<evidence type="ECO:0000313" key="7">
    <source>
        <dbReference type="Proteomes" id="UP001596171"/>
    </source>
</evidence>
<dbReference type="InterPro" id="IPR001611">
    <property type="entry name" value="Leu-rich_rpt"/>
</dbReference>
<evidence type="ECO:0000256" key="1">
    <source>
        <dbReference type="ARBA" id="ARBA00022729"/>
    </source>
</evidence>
<protein>
    <submittedName>
        <fullName evidence="6">MucBP domain-containing protein</fullName>
    </submittedName>
</protein>
<dbReference type="Proteomes" id="UP001596171">
    <property type="component" value="Unassembled WGS sequence"/>
</dbReference>
<dbReference type="Gene3D" id="3.80.10.10">
    <property type="entry name" value="Ribonuclease Inhibitor"/>
    <property type="match status" value="1"/>
</dbReference>
<dbReference type="InterPro" id="IPR009459">
    <property type="entry name" value="MucBP_dom"/>
</dbReference>
<dbReference type="Gene3D" id="3.10.20.320">
    <property type="entry name" value="Putative peptidoglycan bound protein (lpxtg motif)"/>
    <property type="match status" value="4"/>
</dbReference>
<keyword evidence="2" id="KW-0677">Repeat</keyword>
<feature type="transmembrane region" description="Helical" evidence="4">
    <location>
        <begin position="970"/>
        <end position="989"/>
    </location>
</feature>
<feature type="domain" description="MucBP" evidence="5">
    <location>
        <begin position="569"/>
        <end position="637"/>
    </location>
</feature>
<dbReference type="SUPFAM" id="SSF52058">
    <property type="entry name" value="L domain-like"/>
    <property type="match status" value="1"/>
</dbReference>
<feature type="region of interest" description="Disordered" evidence="3">
    <location>
        <begin position="919"/>
        <end position="960"/>
    </location>
</feature>
<feature type="compositionally biased region" description="Low complexity" evidence="3">
    <location>
        <begin position="152"/>
        <end position="163"/>
    </location>
</feature>
<feature type="compositionally biased region" description="Polar residues" evidence="3">
    <location>
        <begin position="96"/>
        <end position="106"/>
    </location>
</feature>
<sequence length="993" mass="107971">MQQSETKRHYKMYKKGKMWVIMGMVATMFVMGNQIEVLAATEKPADQTMQTVTVTDQEQATGPANLAQVKNDSATKDETEKEADVATGSAIDDSASLPTPESNQPAEQPAASEASTNEASGSTASEAATSGTGQRPDSGATSATSGSDQPATSTSPTESESTSNVANSVAPEQATSATTEPAEVPASSALKEPALAASAKTETPAPVTPKATVAPKQFPRAEVDINTWMPDKNFQQVTLWVINKELGLGLTDVAQITQAMMSQLKLYFITTEHQEDDRDFYFAVMNTVSLKGFEYATNVEKLWFTPNLDATYKWEDKYVVYGKLKDISALKGLTNLTEINVQLNDIEDISSLAGLHLQDLSLAYNHIYDFSPLASSLPTLSSAVTIANQKVVLKDKLSLNIDPKTGKLVTSSFAFGKDKSKNLSIKPVASADADGINLTDTTIEWTNFKQSGYLKYQWHDEWMGAQGYPCDGYVWIPFEINNDDHGSIQIEFIDENGQHLGSDIFLNRPLETTYDVETDQQVLARLQALKGQHYGIKTIQGSPNWTVSQTMGHLRYVLGPVRPAVNFQVVDDAGQPLPTVTIPSKQGNYNDDWQLTIPTVPGYEFVQATVDGQLLAVTENQLKGRYTEDQTIQLTYRRKSEKATLHFKYEDGTSAGDSIQLAGKYGEAIQFPAIKEIPGYFADDLVVAYYQDGENSYTVIYRKAGQVMLQYVDEAGKKISAIETMTGKVGSNYQTQAKAIAGYTLVGMPVNQNGQFSKQPTTVVYRYVKDAITVATGQPVTVQYVDETGQSLAIETVLNGKVGENYQATAAVIDGYELIQVVGNPSGNFSEQAQTITFKYRKIAPKTGSVTIHYVTETGKTLAESVVLTGEIGSAYETAALKIAGYRLKDTQGAVSGHFEVSGSHLTFVYEALPVVTDPGQSGTGDNSEGDQVRPLLKTKPIKTRTEAPDLQPLSSASDPILPQTDEQQIGWFKVLGTVLLGLVAYVCGRKRQ</sequence>
<feature type="region of interest" description="Disordered" evidence="3">
    <location>
        <begin position="55"/>
        <end position="187"/>
    </location>
</feature>
<accession>A0ABW1SMM5</accession>
<keyword evidence="4" id="KW-0812">Transmembrane</keyword>
<dbReference type="EMBL" id="JBHSSE010000028">
    <property type="protein sequence ID" value="MFC6202930.1"/>
    <property type="molecule type" value="Genomic_DNA"/>
</dbReference>
<dbReference type="RefSeq" id="WP_137615958.1">
    <property type="nucleotide sequence ID" value="NZ_BJDI01000005.1"/>
</dbReference>
<feature type="compositionally biased region" description="Low complexity" evidence="3">
    <location>
        <begin position="110"/>
        <end position="133"/>
    </location>
</feature>
<feature type="domain" description="MucBP" evidence="5">
    <location>
        <begin position="644"/>
        <end position="686"/>
    </location>
</feature>
<comment type="caution">
    <text evidence="6">The sequence shown here is derived from an EMBL/GenBank/DDBJ whole genome shotgun (WGS) entry which is preliminary data.</text>
</comment>